<dbReference type="EMBL" id="SDDL01000039">
    <property type="protein sequence ID" value="TCY85979.1"/>
    <property type="molecule type" value="Genomic_DNA"/>
</dbReference>
<dbReference type="AlphaFoldDB" id="A0A483YW98"/>
<dbReference type="RefSeq" id="WP_131870404.1">
    <property type="nucleotide sequence ID" value="NZ_CACSAV010000004.1"/>
</dbReference>
<dbReference type="SUPFAM" id="SSF46785">
    <property type="entry name" value="Winged helix' DNA-binding domain"/>
    <property type="match status" value="1"/>
</dbReference>
<evidence type="ECO:0000313" key="4">
    <source>
        <dbReference type="EMBL" id="TCZ31263.1"/>
    </source>
</evidence>
<dbReference type="EMBL" id="SDDR01000015">
    <property type="protein sequence ID" value="TCZ31263.1"/>
    <property type="molecule type" value="Genomic_DNA"/>
</dbReference>
<proteinExistence type="predicted"/>
<dbReference type="Gene3D" id="1.10.10.10">
    <property type="entry name" value="Winged helix-like DNA-binding domain superfamily/Winged helix DNA-binding domain"/>
    <property type="match status" value="1"/>
</dbReference>
<dbReference type="EMBL" id="SDCD01000047">
    <property type="protein sequence ID" value="TCX19914.1"/>
    <property type="molecule type" value="Genomic_DNA"/>
</dbReference>
<evidence type="ECO:0000313" key="3">
    <source>
        <dbReference type="EMBL" id="TCY85979.1"/>
    </source>
</evidence>
<sequence length="113" mass="12753">MKKNSGKQAVINFIGQHPGCSFQDIRRGTGLDSSVVNSSLWQMNRDGEVKREGECRSYRYTLIDTTAVTESNPSVQHRQRPGGVNPMTNLFNQCLAGVRKWKTKSNRLHCKTI</sequence>
<evidence type="ECO:0000313" key="5">
    <source>
        <dbReference type="EMBL" id="TCZ43435.1"/>
    </source>
</evidence>
<organism evidence="4">
    <name type="scientific">Klebsiella pneumoniae</name>
    <dbReference type="NCBI Taxonomy" id="573"/>
    <lineage>
        <taxon>Bacteria</taxon>
        <taxon>Pseudomonadati</taxon>
        <taxon>Pseudomonadota</taxon>
        <taxon>Gammaproteobacteria</taxon>
        <taxon>Enterobacterales</taxon>
        <taxon>Enterobacteriaceae</taxon>
        <taxon>Klebsiella/Raoultella group</taxon>
        <taxon>Klebsiella</taxon>
        <taxon>Klebsiella pneumoniae complex</taxon>
    </lineage>
</organism>
<gene>
    <name evidence="2" type="ORF">ETE94_21170</name>
    <name evidence="1" type="ORF">ETF12_23870</name>
    <name evidence="5" type="ORF">ETH60_21015</name>
    <name evidence="4" type="ORF">ETH89_13865</name>
    <name evidence="3" type="ORF">ETH94_18565</name>
</gene>
<dbReference type="EMBL" id="SDDT01000043">
    <property type="protein sequence ID" value="TCZ43435.1"/>
    <property type="molecule type" value="Genomic_DNA"/>
</dbReference>
<accession>A0A483YW98</accession>
<reference evidence="4" key="1">
    <citation type="submission" date="2019-01" db="EMBL/GenBank/DDBJ databases">
        <authorList>
            <person name="Lista F."/>
            <person name="Anselmo A."/>
        </authorList>
    </citation>
    <scope>NUCLEOTIDE SEQUENCE</scope>
    <source>
        <strain evidence="3">10R</strain>
        <strain evidence="2">19S</strain>
        <strain evidence="1">23S</strain>
        <strain evidence="5">2R</strain>
        <strain evidence="4">4R</strain>
    </source>
</reference>
<comment type="caution">
    <text evidence="4">The sequence shown here is derived from an EMBL/GenBank/DDBJ whole genome shotgun (WGS) entry which is preliminary data.</text>
</comment>
<evidence type="ECO:0000313" key="1">
    <source>
        <dbReference type="EMBL" id="TCW89480.1"/>
    </source>
</evidence>
<dbReference type="InterPro" id="IPR036390">
    <property type="entry name" value="WH_DNA-bd_sf"/>
</dbReference>
<evidence type="ECO:0000313" key="2">
    <source>
        <dbReference type="EMBL" id="TCX19914.1"/>
    </source>
</evidence>
<dbReference type="InterPro" id="IPR036388">
    <property type="entry name" value="WH-like_DNA-bd_sf"/>
</dbReference>
<protein>
    <submittedName>
        <fullName evidence="4">MarR family transcriptional regulator</fullName>
    </submittedName>
</protein>
<dbReference type="EMBL" id="SDBZ01000045">
    <property type="protein sequence ID" value="TCW89480.1"/>
    <property type="molecule type" value="Genomic_DNA"/>
</dbReference>
<name>A0A483YW98_KLEPN</name>